<evidence type="ECO:0000313" key="1">
    <source>
        <dbReference type="EMBL" id="PHM27525.1"/>
    </source>
</evidence>
<gene>
    <name evidence="1" type="ORF">Xinn_03970</name>
    <name evidence="2" type="ORF">XIS1_30005</name>
</gene>
<sequence>MYLSSNIPSLGEVRGKIVVFSNVSGLPGIHWRAANIQDDYDPVNLNIKEEQIAKHLDLTINNHTNNEQALLLTF</sequence>
<dbReference type="EMBL" id="FTLG01000170">
    <property type="protein sequence ID" value="SIP73514.1"/>
    <property type="molecule type" value="Genomic_DNA"/>
</dbReference>
<dbReference type="Gene3D" id="3.20.20.190">
    <property type="entry name" value="Phosphatidylinositol (PI) phosphodiesterase"/>
    <property type="match status" value="1"/>
</dbReference>
<dbReference type="InterPro" id="IPR017946">
    <property type="entry name" value="PLC-like_Pdiesterase_TIM-brl"/>
</dbReference>
<dbReference type="Proteomes" id="UP000196435">
    <property type="component" value="Unassembled WGS sequence"/>
</dbReference>
<evidence type="ECO:0000313" key="4">
    <source>
        <dbReference type="Proteomes" id="UP000224871"/>
    </source>
</evidence>
<reference evidence="1 4" key="3">
    <citation type="journal article" date="2017" name="Nat. Microbiol.">
        <title>Natural product diversity associated with the nematode symbionts Photorhabdus and Xenorhabdus.</title>
        <authorList>
            <person name="Tobias N.J."/>
            <person name="Wolff H."/>
            <person name="Djahanschiri B."/>
            <person name="Grundmann F."/>
            <person name="Kronenwerth M."/>
            <person name="Shi Y.M."/>
            <person name="Simonyi S."/>
            <person name="Grun P."/>
            <person name="Shapiro-Ilan D."/>
            <person name="Pidot S.J."/>
            <person name="Stinear T.P."/>
            <person name="Ebersberger I."/>
            <person name="Bode H.B."/>
        </authorList>
    </citation>
    <scope>NUCLEOTIDE SEQUENCE [LARGE SCALE GENOMIC DNA]</scope>
    <source>
        <strain evidence="1 4">DSM 16336</strain>
    </source>
</reference>
<name>A0A1N6MXL0_9GAMM</name>
<dbReference type="GO" id="GO:0006629">
    <property type="term" value="P:lipid metabolic process"/>
    <property type="evidence" value="ECO:0007669"/>
    <property type="project" value="InterPro"/>
</dbReference>
<dbReference type="AlphaFoldDB" id="A0A1N6MXL0"/>
<protein>
    <submittedName>
        <fullName evidence="2">Uncharacterized protein</fullName>
    </submittedName>
</protein>
<keyword evidence="4" id="KW-1185">Reference proteome</keyword>
<dbReference type="SUPFAM" id="SSF51695">
    <property type="entry name" value="PLC-like phosphodiesterases"/>
    <property type="match status" value="1"/>
</dbReference>
<reference evidence="2" key="1">
    <citation type="submission" date="2016-12" db="EMBL/GenBank/DDBJ databases">
        <authorList>
            <person name="Song W.-J."/>
            <person name="Kurnit D.M."/>
        </authorList>
    </citation>
    <scope>NUCLEOTIDE SEQUENCE [LARGE SCALE GENOMIC DNA]</scope>
    <source>
        <strain evidence="2">HGB1681</strain>
    </source>
</reference>
<accession>A0A1N6MXL0</accession>
<evidence type="ECO:0000313" key="3">
    <source>
        <dbReference type="Proteomes" id="UP000196435"/>
    </source>
</evidence>
<organism evidence="2 3">
    <name type="scientific">Xenorhabdus innexi</name>
    <dbReference type="NCBI Taxonomy" id="290109"/>
    <lineage>
        <taxon>Bacteria</taxon>
        <taxon>Pseudomonadati</taxon>
        <taxon>Pseudomonadota</taxon>
        <taxon>Gammaproteobacteria</taxon>
        <taxon>Enterobacterales</taxon>
        <taxon>Morganellaceae</taxon>
        <taxon>Xenorhabdus</taxon>
    </lineage>
</organism>
<evidence type="ECO:0000313" key="2">
    <source>
        <dbReference type="EMBL" id="SIP73514.1"/>
    </source>
</evidence>
<proteinExistence type="predicted"/>
<dbReference type="OrthoDB" id="7191982at2"/>
<dbReference type="EMBL" id="NIBU01000113">
    <property type="protein sequence ID" value="PHM27525.1"/>
    <property type="molecule type" value="Genomic_DNA"/>
</dbReference>
<dbReference type="Proteomes" id="UP000224871">
    <property type="component" value="Unassembled WGS sequence"/>
</dbReference>
<reference evidence="3" key="2">
    <citation type="submission" date="2016-12" db="EMBL/GenBank/DDBJ databases">
        <authorList>
            <person name="Gaudriault S."/>
        </authorList>
    </citation>
    <scope>NUCLEOTIDE SEQUENCE [LARGE SCALE GENOMIC DNA]</scope>
    <source>
        <strain evidence="3">HGB1681 (deposited as PTA-6826 in the American Type Culture Collection)</strain>
    </source>
</reference>
<dbReference type="GO" id="GO:0008081">
    <property type="term" value="F:phosphoric diester hydrolase activity"/>
    <property type="evidence" value="ECO:0007669"/>
    <property type="project" value="InterPro"/>
</dbReference>
<dbReference type="RefSeq" id="WP_086952907.1">
    <property type="nucleotide sequence ID" value="NZ_CAWNQC010000017.1"/>
</dbReference>